<dbReference type="PROSITE" id="PS51857">
    <property type="entry name" value="CSD_2"/>
    <property type="match status" value="1"/>
</dbReference>
<organism evidence="3 4">
    <name type="scientific">Pristionchus entomophagus</name>
    <dbReference type="NCBI Taxonomy" id="358040"/>
    <lineage>
        <taxon>Eukaryota</taxon>
        <taxon>Metazoa</taxon>
        <taxon>Ecdysozoa</taxon>
        <taxon>Nematoda</taxon>
        <taxon>Chromadorea</taxon>
        <taxon>Rhabditida</taxon>
        <taxon>Rhabditina</taxon>
        <taxon>Diplogasteromorpha</taxon>
        <taxon>Diplogasteroidea</taxon>
        <taxon>Neodiplogasteridae</taxon>
        <taxon>Pristionchus</taxon>
    </lineage>
</organism>
<protein>
    <recommendedName>
        <fullName evidence="2">CSD domain-containing protein</fullName>
    </recommendedName>
</protein>
<gene>
    <name evidence="3" type="ORF">PENTCL1PPCAC_14445</name>
</gene>
<evidence type="ECO:0000256" key="1">
    <source>
        <dbReference type="SAM" id="SignalP"/>
    </source>
</evidence>
<dbReference type="Pfam" id="PF00313">
    <property type="entry name" value="CSD"/>
    <property type="match status" value="1"/>
</dbReference>
<dbReference type="PROSITE" id="PS00352">
    <property type="entry name" value="CSD_1"/>
    <property type="match status" value="1"/>
</dbReference>
<accession>A0AAV5T9L7</accession>
<keyword evidence="1" id="KW-0732">Signal</keyword>
<name>A0AAV5T9L7_9BILA</name>
<sequence>MISICCLVLLITSIAYDAKEIGEVKFFNDQKGYGFIGREGKPDLFVHFSAISGGGDQGGEFRKLSQGDKVRCYHCSNYNNVIRWNSMSKR</sequence>
<evidence type="ECO:0000259" key="2">
    <source>
        <dbReference type="PROSITE" id="PS51857"/>
    </source>
</evidence>
<feature type="chain" id="PRO_5043719598" description="CSD domain-containing protein" evidence="1">
    <location>
        <begin position="19"/>
        <end position="90"/>
    </location>
</feature>
<feature type="signal peptide" evidence="1">
    <location>
        <begin position="1"/>
        <end position="18"/>
    </location>
</feature>
<dbReference type="GO" id="GO:0003676">
    <property type="term" value="F:nucleic acid binding"/>
    <property type="evidence" value="ECO:0007669"/>
    <property type="project" value="InterPro"/>
</dbReference>
<evidence type="ECO:0000313" key="3">
    <source>
        <dbReference type="EMBL" id="GMS92270.1"/>
    </source>
</evidence>
<dbReference type="Proteomes" id="UP001432027">
    <property type="component" value="Unassembled WGS sequence"/>
</dbReference>
<dbReference type="EMBL" id="BTSX01000004">
    <property type="protein sequence ID" value="GMS92270.1"/>
    <property type="molecule type" value="Genomic_DNA"/>
</dbReference>
<dbReference type="InterPro" id="IPR012340">
    <property type="entry name" value="NA-bd_OB-fold"/>
</dbReference>
<proteinExistence type="predicted"/>
<dbReference type="SUPFAM" id="SSF50249">
    <property type="entry name" value="Nucleic acid-binding proteins"/>
    <property type="match status" value="1"/>
</dbReference>
<dbReference type="InterPro" id="IPR019844">
    <property type="entry name" value="CSD_CS"/>
</dbReference>
<evidence type="ECO:0000313" key="4">
    <source>
        <dbReference type="Proteomes" id="UP001432027"/>
    </source>
</evidence>
<feature type="domain" description="CSD" evidence="2">
    <location>
        <begin position="19"/>
        <end position="83"/>
    </location>
</feature>
<comment type="caution">
    <text evidence="3">The sequence shown here is derived from an EMBL/GenBank/DDBJ whole genome shotgun (WGS) entry which is preliminary data.</text>
</comment>
<dbReference type="Gene3D" id="2.40.50.140">
    <property type="entry name" value="Nucleic acid-binding proteins"/>
    <property type="match status" value="1"/>
</dbReference>
<dbReference type="InterPro" id="IPR002059">
    <property type="entry name" value="CSP_DNA-bd"/>
</dbReference>
<keyword evidence="4" id="KW-1185">Reference proteome</keyword>
<dbReference type="AlphaFoldDB" id="A0AAV5T9L7"/>
<dbReference type="PRINTS" id="PR00050">
    <property type="entry name" value="COLDSHOCK"/>
</dbReference>
<reference evidence="3" key="1">
    <citation type="submission" date="2023-10" db="EMBL/GenBank/DDBJ databases">
        <title>Genome assembly of Pristionchus species.</title>
        <authorList>
            <person name="Yoshida K."/>
            <person name="Sommer R.J."/>
        </authorList>
    </citation>
    <scope>NUCLEOTIDE SEQUENCE</scope>
    <source>
        <strain evidence="3">RS0144</strain>
    </source>
</reference>